<dbReference type="CDD" id="cd19051">
    <property type="entry name" value="LGIC_TM_cation"/>
    <property type="match status" value="1"/>
</dbReference>
<evidence type="ECO:0000259" key="6">
    <source>
        <dbReference type="Pfam" id="PF02931"/>
    </source>
</evidence>
<name>E4XT70_OIKDI</name>
<dbReference type="GO" id="GO:0016020">
    <property type="term" value="C:membrane"/>
    <property type="evidence" value="ECO:0007669"/>
    <property type="project" value="UniProtKB-SubCell"/>
</dbReference>
<dbReference type="Pfam" id="PF02931">
    <property type="entry name" value="Neur_chan_LBD"/>
    <property type="match status" value="1"/>
</dbReference>
<dbReference type="OrthoDB" id="5975154at2759"/>
<evidence type="ECO:0000313" key="9">
    <source>
        <dbReference type="Proteomes" id="UP000001307"/>
    </source>
</evidence>
<comment type="subcellular location">
    <subcellularLocation>
        <location evidence="1">Membrane</location>
        <topology evidence="1">Multi-pass membrane protein</topology>
    </subcellularLocation>
</comment>
<dbReference type="InterPro" id="IPR018000">
    <property type="entry name" value="Neurotransmitter_ion_chnl_CS"/>
</dbReference>
<dbReference type="Gene3D" id="2.70.170.10">
    <property type="entry name" value="Neurotransmitter-gated ion-channel ligand-binding domain"/>
    <property type="match status" value="1"/>
</dbReference>
<dbReference type="InterPro" id="IPR036734">
    <property type="entry name" value="Neur_chan_lig-bd_sf"/>
</dbReference>
<feature type="transmembrane region" description="Helical" evidence="5">
    <location>
        <begin position="293"/>
        <end position="314"/>
    </location>
</feature>
<dbReference type="InterPro" id="IPR038050">
    <property type="entry name" value="Neuro_actylchol_rec"/>
</dbReference>
<sequence length="412" mass="47921">MRFFLILPLFAFSYYEENVLIERLFSGYKLDIKNTANCQRKYRNYEVEDVPDSCVEYVKDEIAAYNKFSRPVFNIKNAVNVTMSVTLLQLVELNERKQFLTSSVMFNIRWKDEYLAWRPSLNSNITSLVIPSGKIWKPDILLYQSIKEQFDQKVNQEGFDFDNIVVDNFGNCSWMPPDKLKSSCSLDMEYFPYDTQVCGLKFGSWSYRKHLLRLSMETRENKHGELMAIHIDQNQFINSTAWEILKTEGFLSDTSYDCCEGIYQDITYKIYLKRFTYFPSMTLGKKVTSKPKIHLKVLPCVLCALLILCTFFLPAQSGEKIVLSITILLAMVFFMAQLSSKTPRMPNTLPVIGQFFVTSCCLISISMAFTVISLKFYHQKGSRSMGRVFRFIFLQIVGQNQHKKGKITKIDR</sequence>
<dbReference type="InterPro" id="IPR006202">
    <property type="entry name" value="Neur_chan_lig-bd"/>
</dbReference>
<dbReference type="Proteomes" id="UP000001307">
    <property type="component" value="Unassembled WGS sequence"/>
</dbReference>
<keyword evidence="5" id="KW-0406">Ion transport</keyword>
<dbReference type="PANTHER" id="PTHR18945">
    <property type="entry name" value="NEUROTRANSMITTER GATED ION CHANNEL"/>
    <property type="match status" value="1"/>
</dbReference>
<accession>E4XT70</accession>
<comment type="caution">
    <text evidence="5">Lacks conserved residue(s) required for the propagation of feature annotation.</text>
</comment>
<evidence type="ECO:0000256" key="4">
    <source>
        <dbReference type="ARBA" id="ARBA00023136"/>
    </source>
</evidence>
<keyword evidence="3 5" id="KW-1133">Transmembrane helix</keyword>
<gene>
    <name evidence="8" type="ORF">GSOID_T00002998001</name>
</gene>
<keyword evidence="2 5" id="KW-0812">Transmembrane</keyword>
<reference evidence="8" key="1">
    <citation type="journal article" date="2010" name="Science">
        <title>Plasticity of animal genome architecture unmasked by rapid evolution of a pelagic tunicate.</title>
        <authorList>
            <person name="Denoeud F."/>
            <person name="Henriet S."/>
            <person name="Mungpakdee S."/>
            <person name="Aury J.M."/>
            <person name="Da Silva C."/>
            <person name="Brinkmann H."/>
            <person name="Mikhaleva J."/>
            <person name="Olsen L.C."/>
            <person name="Jubin C."/>
            <person name="Canestro C."/>
            <person name="Bouquet J.M."/>
            <person name="Danks G."/>
            <person name="Poulain J."/>
            <person name="Campsteijn C."/>
            <person name="Adamski M."/>
            <person name="Cross I."/>
            <person name="Yadetie F."/>
            <person name="Muffato M."/>
            <person name="Louis A."/>
            <person name="Butcher S."/>
            <person name="Tsagkogeorga G."/>
            <person name="Konrad A."/>
            <person name="Singh S."/>
            <person name="Jensen M.F."/>
            <person name="Cong E.H."/>
            <person name="Eikeseth-Otteraa H."/>
            <person name="Noel B."/>
            <person name="Anthouard V."/>
            <person name="Porcel B.M."/>
            <person name="Kachouri-Lafond R."/>
            <person name="Nishino A."/>
            <person name="Ugolini M."/>
            <person name="Chourrout P."/>
            <person name="Nishida H."/>
            <person name="Aasland R."/>
            <person name="Huzurbazar S."/>
            <person name="Westhof E."/>
            <person name="Delsuc F."/>
            <person name="Lehrach H."/>
            <person name="Reinhardt R."/>
            <person name="Weissenbach J."/>
            <person name="Roy S.W."/>
            <person name="Artiguenave F."/>
            <person name="Postlethwait J.H."/>
            <person name="Manak J.R."/>
            <person name="Thompson E.M."/>
            <person name="Jaillon O."/>
            <person name="Du Pasquier L."/>
            <person name="Boudinot P."/>
            <person name="Liberles D.A."/>
            <person name="Volff J.N."/>
            <person name="Philippe H."/>
            <person name="Lenhard B."/>
            <person name="Roest Crollius H."/>
            <person name="Wincker P."/>
            <person name="Chourrout D."/>
        </authorList>
    </citation>
    <scope>NUCLEOTIDE SEQUENCE [LARGE SCALE GENOMIC DNA]</scope>
</reference>
<keyword evidence="9" id="KW-1185">Reference proteome</keyword>
<dbReference type="GO" id="GO:0005230">
    <property type="term" value="F:extracellular ligand-gated monoatomic ion channel activity"/>
    <property type="evidence" value="ECO:0007669"/>
    <property type="project" value="InterPro"/>
</dbReference>
<dbReference type="PRINTS" id="PR00252">
    <property type="entry name" value="NRIONCHANNEL"/>
</dbReference>
<dbReference type="InterPro" id="IPR006029">
    <property type="entry name" value="Neurotrans-gated_channel_TM"/>
</dbReference>
<dbReference type="InParanoid" id="E4XT70"/>
<dbReference type="FunFam" id="2.70.170.10:FF:000028">
    <property type="entry name" value="AcetylCholine Receptor"/>
    <property type="match status" value="1"/>
</dbReference>
<dbReference type="InterPro" id="IPR006201">
    <property type="entry name" value="Neur_channel"/>
</dbReference>
<dbReference type="SUPFAM" id="SSF63712">
    <property type="entry name" value="Nicotinic receptor ligand binding domain-like"/>
    <property type="match status" value="1"/>
</dbReference>
<keyword evidence="5" id="KW-0813">Transport</keyword>
<protein>
    <recommendedName>
        <fullName evidence="10">Neurotransmitter-gated ion-channel ligand-binding domain-containing protein</fullName>
    </recommendedName>
</protein>
<evidence type="ECO:0000313" key="8">
    <source>
        <dbReference type="EMBL" id="CBY12932.1"/>
    </source>
</evidence>
<feature type="domain" description="Neurotransmitter-gated ion-channel ligand-binding" evidence="6">
    <location>
        <begin position="61"/>
        <end position="274"/>
    </location>
</feature>
<dbReference type="GO" id="GO:0004888">
    <property type="term" value="F:transmembrane signaling receptor activity"/>
    <property type="evidence" value="ECO:0007669"/>
    <property type="project" value="InterPro"/>
</dbReference>
<organism evidence="8">
    <name type="scientific">Oikopleura dioica</name>
    <name type="common">Tunicate</name>
    <dbReference type="NCBI Taxonomy" id="34765"/>
    <lineage>
        <taxon>Eukaryota</taxon>
        <taxon>Metazoa</taxon>
        <taxon>Chordata</taxon>
        <taxon>Tunicata</taxon>
        <taxon>Appendicularia</taxon>
        <taxon>Copelata</taxon>
        <taxon>Oikopleuridae</taxon>
        <taxon>Oikopleura</taxon>
    </lineage>
</organism>
<evidence type="ECO:0000256" key="2">
    <source>
        <dbReference type="ARBA" id="ARBA00022692"/>
    </source>
</evidence>
<dbReference type="InterPro" id="IPR036719">
    <property type="entry name" value="Neuro-gated_channel_TM_sf"/>
</dbReference>
<dbReference type="PROSITE" id="PS00236">
    <property type="entry name" value="NEUROTR_ION_CHANNEL"/>
    <property type="match status" value="1"/>
</dbReference>
<dbReference type="Pfam" id="PF02932">
    <property type="entry name" value="Neur_chan_memb"/>
    <property type="match status" value="1"/>
</dbReference>
<dbReference type="CDD" id="cd18997">
    <property type="entry name" value="LGIC_ECD_nAChR"/>
    <property type="match status" value="1"/>
</dbReference>
<dbReference type="SUPFAM" id="SSF90112">
    <property type="entry name" value="Neurotransmitter-gated ion-channel transmembrane pore"/>
    <property type="match status" value="1"/>
</dbReference>
<evidence type="ECO:0000256" key="5">
    <source>
        <dbReference type="RuleBase" id="RU000687"/>
    </source>
</evidence>
<feature type="transmembrane region" description="Helical" evidence="5">
    <location>
        <begin position="351"/>
        <end position="377"/>
    </location>
</feature>
<evidence type="ECO:0000259" key="7">
    <source>
        <dbReference type="Pfam" id="PF02932"/>
    </source>
</evidence>
<proteinExistence type="inferred from homology"/>
<comment type="similarity">
    <text evidence="5">Belongs to the ligand-gated ion channel (TC 1.A.9) family.</text>
</comment>
<dbReference type="AlphaFoldDB" id="E4XT70"/>
<evidence type="ECO:0008006" key="10">
    <source>
        <dbReference type="Google" id="ProtNLM"/>
    </source>
</evidence>
<keyword evidence="4 5" id="KW-0472">Membrane</keyword>
<evidence type="ECO:0000256" key="3">
    <source>
        <dbReference type="ARBA" id="ARBA00022989"/>
    </source>
</evidence>
<feature type="transmembrane region" description="Helical" evidence="5">
    <location>
        <begin position="321"/>
        <end position="339"/>
    </location>
</feature>
<dbReference type="Gene3D" id="1.20.58.390">
    <property type="entry name" value="Neurotransmitter-gated ion-channel transmembrane domain"/>
    <property type="match status" value="1"/>
</dbReference>
<keyword evidence="5" id="KW-0407">Ion channel</keyword>
<dbReference type="EMBL" id="FN653149">
    <property type="protein sequence ID" value="CBY12932.1"/>
    <property type="molecule type" value="Genomic_DNA"/>
</dbReference>
<evidence type="ECO:0000256" key="1">
    <source>
        <dbReference type="ARBA" id="ARBA00004141"/>
    </source>
</evidence>
<feature type="domain" description="Neurotransmitter-gated ion-channel transmembrane" evidence="7">
    <location>
        <begin position="297"/>
        <end position="403"/>
    </location>
</feature>